<organism evidence="1 2">
    <name type="scientific">Nocardioides pinisoli</name>
    <dbReference type="NCBI Taxonomy" id="2950279"/>
    <lineage>
        <taxon>Bacteria</taxon>
        <taxon>Bacillati</taxon>
        <taxon>Actinomycetota</taxon>
        <taxon>Actinomycetes</taxon>
        <taxon>Propionibacteriales</taxon>
        <taxon>Nocardioidaceae</taxon>
        <taxon>Nocardioides</taxon>
    </lineage>
</organism>
<evidence type="ECO:0000313" key="1">
    <source>
        <dbReference type="EMBL" id="MCP3420328.1"/>
    </source>
</evidence>
<dbReference type="Proteomes" id="UP001204524">
    <property type="component" value="Unassembled WGS sequence"/>
</dbReference>
<evidence type="ECO:0000313" key="2">
    <source>
        <dbReference type="Proteomes" id="UP001204524"/>
    </source>
</evidence>
<sequence>MTDHTVDSGSTALRFGDNQNFDEILATVIGQLAAAFDGQCDPELNAVLYAALGPDYVTSQAETPEPPKTVTEHLYRRYEENSREGGDFYWAAAAGISVEVLHDIDFRRLPTGHEVEAWAWKLKALRSDGDEGTDKARPGRLTAIYEHLLNESMNGQDWPRRDTWNICAKRGDRSGLWHLGVGTEDTIRNALWLMDGDNRRIHIDPADPTPYGGTQRWLRLARYHAPTAVVSAASVREDRPVIAFLLDTNGHPAAALIPTTTLSKS</sequence>
<comment type="caution">
    <text evidence="1">The sequence shown here is derived from an EMBL/GenBank/DDBJ whole genome shotgun (WGS) entry which is preliminary data.</text>
</comment>
<name>A0ABT1KRF8_9ACTN</name>
<reference evidence="1 2" key="1">
    <citation type="submission" date="2022-06" db="EMBL/GenBank/DDBJ databases">
        <authorList>
            <person name="So Y."/>
        </authorList>
    </citation>
    <scope>NUCLEOTIDE SEQUENCE [LARGE SCALE GENOMIC DNA]</scope>
    <source>
        <strain evidence="1 2">STR3</strain>
    </source>
</reference>
<protein>
    <submittedName>
        <fullName evidence="1">Uncharacterized protein</fullName>
    </submittedName>
</protein>
<gene>
    <name evidence="1" type="ORF">NCI01_00825</name>
</gene>
<keyword evidence="2" id="KW-1185">Reference proteome</keyword>
<dbReference type="RefSeq" id="WP_254179572.1">
    <property type="nucleotide sequence ID" value="NZ_JANARS010000001.1"/>
</dbReference>
<dbReference type="EMBL" id="JANARS010000001">
    <property type="protein sequence ID" value="MCP3420328.1"/>
    <property type="molecule type" value="Genomic_DNA"/>
</dbReference>
<accession>A0ABT1KRF8</accession>
<proteinExistence type="predicted"/>